<dbReference type="EMBL" id="JAYKXN010000002">
    <property type="protein sequence ID" value="KAK7310535.1"/>
    <property type="molecule type" value="Genomic_DNA"/>
</dbReference>
<dbReference type="Pfam" id="PF04674">
    <property type="entry name" value="Phi_1"/>
    <property type="match status" value="1"/>
</dbReference>
<comment type="caution">
    <text evidence="7">The sequence shown here is derived from an EMBL/GenBank/DDBJ whole genome shotgun (WGS) entry which is preliminary data.</text>
</comment>
<feature type="transmembrane region" description="Helical" evidence="6">
    <location>
        <begin position="12"/>
        <end position="33"/>
    </location>
</feature>
<name>A0AAN9PSK8_CLITE</name>
<keyword evidence="6" id="KW-0812">Transmembrane</keyword>
<keyword evidence="3" id="KW-0964">Secreted</keyword>
<comment type="similarity">
    <text evidence="5">Belongs to the EXORDIUM family.</text>
</comment>
<dbReference type="PANTHER" id="PTHR31279:SF13">
    <property type="entry name" value="PROTEIN EXORDIUM-LIKE 6"/>
    <property type="match status" value="1"/>
</dbReference>
<evidence type="ECO:0000256" key="5">
    <source>
        <dbReference type="ARBA" id="ARBA00023591"/>
    </source>
</evidence>
<evidence type="ECO:0000313" key="8">
    <source>
        <dbReference type="Proteomes" id="UP001359559"/>
    </source>
</evidence>
<evidence type="ECO:0000256" key="6">
    <source>
        <dbReference type="SAM" id="Phobius"/>
    </source>
</evidence>
<dbReference type="InterPro" id="IPR006766">
    <property type="entry name" value="EXORDIUM-like"/>
</dbReference>
<proteinExistence type="inferred from homology"/>
<dbReference type="Proteomes" id="UP001359559">
    <property type="component" value="Unassembled WGS sequence"/>
</dbReference>
<keyword evidence="6" id="KW-1133">Transmembrane helix</keyword>
<reference evidence="7 8" key="1">
    <citation type="submission" date="2024-01" db="EMBL/GenBank/DDBJ databases">
        <title>The genomes of 5 underutilized Papilionoideae crops provide insights into root nodulation and disease resistance.</title>
        <authorList>
            <person name="Yuan L."/>
        </authorList>
    </citation>
    <scope>NUCLEOTIDE SEQUENCE [LARGE SCALE GENOMIC DNA]</scope>
    <source>
        <strain evidence="7">LY-2023</strain>
        <tissue evidence="7">Leaf</tissue>
    </source>
</reference>
<keyword evidence="6" id="KW-0472">Membrane</keyword>
<protein>
    <submittedName>
        <fullName evidence="7">Uncharacterized protein</fullName>
    </submittedName>
</protein>
<dbReference type="PANTHER" id="PTHR31279">
    <property type="entry name" value="PROTEIN EXORDIUM-LIKE 5"/>
    <property type="match status" value="1"/>
</dbReference>
<comment type="subcellular location">
    <subcellularLocation>
        <location evidence="1">Secreted</location>
        <location evidence="1">Extracellular space</location>
        <location evidence="1">Apoplast</location>
    </subcellularLocation>
</comment>
<keyword evidence="4" id="KW-0732">Signal</keyword>
<evidence type="ECO:0000256" key="1">
    <source>
        <dbReference type="ARBA" id="ARBA00004271"/>
    </source>
</evidence>
<keyword evidence="2" id="KW-0052">Apoplast</keyword>
<dbReference type="GO" id="GO:0048046">
    <property type="term" value="C:apoplast"/>
    <property type="evidence" value="ECO:0007669"/>
    <property type="project" value="UniProtKB-SubCell"/>
</dbReference>
<dbReference type="AlphaFoldDB" id="A0AAN9PSK8"/>
<evidence type="ECO:0000256" key="2">
    <source>
        <dbReference type="ARBA" id="ARBA00022523"/>
    </source>
</evidence>
<evidence type="ECO:0000256" key="3">
    <source>
        <dbReference type="ARBA" id="ARBA00022525"/>
    </source>
</evidence>
<gene>
    <name evidence="7" type="ORF">RJT34_08099</name>
</gene>
<keyword evidence="8" id="KW-1185">Reference proteome</keyword>
<sequence length="312" mass="33221">MWEQGGRIEKKMGSCIVKSIVSLLLLMVIPVAYSVDPAEIPELLHHGGRVLTGRLNIGILWYGPIPKGQKRAILSFLRSLNTNGTGASNQPNVATWWNKVESYQSFTKPAAQSTTTPSTILVKVVNQAYDPNYSIGKVIITDFVKRLIPAATGGKPNTLAVIVATRGVTIQDMCAGECAQHGRVDDQLYVAVGDPEDECPVCAWPFKESANKKGQTLKPPSGDVGADVMVRLLAGGLAGAVTNPHDDGFYALARGEILIEATSKCPDIFASGGNVLLDETNGGAYNAVGSKGEKFLLPAIWDPASSSCWTPI</sequence>
<accession>A0AAN9PSK8</accession>
<evidence type="ECO:0000313" key="7">
    <source>
        <dbReference type="EMBL" id="KAK7310535.1"/>
    </source>
</evidence>
<organism evidence="7 8">
    <name type="scientific">Clitoria ternatea</name>
    <name type="common">Butterfly pea</name>
    <dbReference type="NCBI Taxonomy" id="43366"/>
    <lineage>
        <taxon>Eukaryota</taxon>
        <taxon>Viridiplantae</taxon>
        <taxon>Streptophyta</taxon>
        <taxon>Embryophyta</taxon>
        <taxon>Tracheophyta</taxon>
        <taxon>Spermatophyta</taxon>
        <taxon>Magnoliopsida</taxon>
        <taxon>eudicotyledons</taxon>
        <taxon>Gunneridae</taxon>
        <taxon>Pentapetalae</taxon>
        <taxon>rosids</taxon>
        <taxon>fabids</taxon>
        <taxon>Fabales</taxon>
        <taxon>Fabaceae</taxon>
        <taxon>Papilionoideae</taxon>
        <taxon>50 kb inversion clade</taxon>
        <taxon>NPAAA clade</taxon>
        <taxon>indigoferoid/millettioid clade</taxon>
        <taxon>Phaseoleae</taxon>
        <taxon>Clitoria</taxon>
    </lineage>
</organism>
<evidence type="ECO:0000256" key="4">
    <source>
        <dbReference type="ARBA" id="ARBA00022729"/>
    </source>
</evidence>